<dbReference type="AlphaFoldDB" id="A0A0F9YEP0"/>
<dbReference type="Pfam" id="PF01196">
    <property type="entry name" value="Ribosomal_L17"/>
    <property type="match status" value="1"/>
</dbReference>
<dbReference type="NCBIfam" id="TIGR00059">
    <property type="entry name" value="L17"/>
    <property type="match status" value="1"/>
</dbReference>
<keyword evidence="2" id="KW-0689">Ribosomal protein</keyword>
<name>A0A0F9YEP0_9ZZZZ</name>
<accession>A0A0F9YEP0</accession>
<reference evidence="4" key="1">
    <citation type="journal article" date="2015" name="Nature">
        <title>Complex archaea that bridge the gap between prokaryotes and eukaryotes.</title>
        <authorList>
            <person name="Spang A."/>
            <person name="Saw J.H."/>
            <person name="Jorgensen S.L."/>
            <person name="Zaremba-Niedzwiedzka K."/>
            <person name="Martijn J."/>
            <person name="Lind A.E."/>
            <person name="van Eijk R."/>
            <person name="Schleper C."/>
            <person name="Guy L."/>
            <person name="Ettema T.J."/>
        </authorList>
    </citation>
    <scope>NUCLEOTIDE SEQUENCE</scope>
</reference>
<comment type="caution">
    <text evidence="4">The sequence shown here is derived from an EMBL/GenBank/DDBJ whole genome shotgun (WGS) entry which is preliminary data.</text>
</comment>
<dbReference type="HAMAP" id="MF_01368">
    <property type="entry name" value="Ribosomal_bL17"/>
    <property type="match status" value="1"/>
</dbReference>
<sequence>MHKRKRSRKFSRKKDQRQALLRGLGRALLLNEKIKTTEARAKELRGIVEKFITKARKGDLHTRRLLLRFFSPQVVKKLVEDIAPRYKDRKGGYTRIVKIGLRKGDKARMAIIELVK</sequence>
<evidence type="ECO:0000256" key="2">
    <source>
        <dbReference type="ARBA" id="ARBA00022980"/>
    </source>
</evidence>
<organism evidence="4">
    <name type="scientific">marine sediment metagenome</name>
    <dbReference type="NCBI Taxonomy" id="412755"/>
    <lineage>
        <taxon>unclassified sequences</taxon>
        <taxon>metagenomes</taxon>
        <taxon>ecological metagenomes</taxon>
    </lineage>
</organism>
<dbReference type="EMBL" id="LAZR01000029">
    <property type="protein sequence ID" value="KKO02914.1"/>
    <property type="molecule type" value="Genomic_DNA"/>
</dbReference>
<keyword evidence="3" id="KW-0687">Ribonucleoprotein</keyword>
<evidence type="ECO:0008006" key="5">
    <source>
        <dbReference type="Google" id="ProtNLM"/>
    </source>
</evidence>
<dbReference type="PANTHER" id="PTHR14413">
    <property type="entry name" value="RIBOSOMAL PROTEIN L17"/>
    <property type="match status" value="1"/>
</dbReference>
<dbReference type="InterPro" id="IPR000456">
    <property type="entry name" value="Ribosomal_bL17"/>
</dbReference>
<dbReference type="GO" id="GO:0006412">
    <property type="term" value="P:translation"/>
    <property type="evidence" value="ECO:0007669"/>
    <property type="project" value="InterPro"/>
</dbReference>
<comment type="similarity">
    <text evidence="1">Belongs to the bacterial ribosomal protein bL17 family.</text>
</comment>
<dbReference type="InterPro" id="IPR036373">
    <property type="entry name" value="Ribosomal_bL17_sf"/>
</dbReference>
<evidence type="ECO:0000313" key="4">
    <source>
        <dbReference type="EMBL" id="KKO02914.1"/>
    </source>
</evidence>
<dbReference type="Gene3D" id="3.90.1030.10">
    <property type="entry name" value="Ribosomal protein L17"/>
    <property type="match status" value="1"/>
</dbReference>
<evidence type="ECO:0000256" key="3">
    <source>
        <dbReference type="ARBA" id="ARBA00023274"/>
    </source>
</evidence>
<proteinExistence type="inferred from homology"/>
<evidence type="ECO:0000256" key="1">
    <source>
        <dbReference type="ARBA" id="ARBA00008777"/>
    </source>
</evidence>
<dbReference type="GO" id="GO:0003735">
    <property type="term" value="F:structural constituent of ribosome"/>
    <property type="evidence" value="ECO:0007669"/>
    <property type="project" value="InterPro"/>
</dbReference>
<protein>
    <recommendedName>
        <fullName evidence="5">50S ribosomal protein L17</fullName>
    </recommendedName>
</protein>
<dbReference type="PANTHER" id="PTHR14413:SF16">
    <property type="entry name" value="LARGE RIBOSOMAL SUBUNIT PROTEIN BL17M"/>
    <property type="match status" value="1"/>
</dbReference>
<dbReference type="GO" id="GO:0022625">
    <property type="term" value="C:cytosolic large ribosomal subunit"/>
    <property type="evidence" value="ECO:0007669"/>
    <property type="project" value="TreeGrafter"/>
</dbReference>
<gene>
    <name evidence="4" type="ORF">LCGC14_0103680</name>
</gene>
<dbReference type="SUPFAM" id="SSF64263">
    <property type="entry name" value="Prokaryotic ribosomal protein L17"/>
    <property type="match status" value="1"/>
</dbReference>